<dbReference type="EMBL" id="JAACXV010023337">
    <property type="protein sequence ID" value="KAF7263037.1"/>
    <property type="molecule type" value="Genomic_DNA"/>
</dbReference>
<accession>A0A834HWQ8</accession>
<evidence type="ECO:0000313" key="3">
    <source>
        <dbReference type="Proteomes" id="UP000625711"/>
    </source>
</evidence>
<keyword evidence="1" id="KW-0732">Signal</keyword>
<evidence type="ECO:0000313" key="2">
    <source>
        <dbReference type="EMBL" id="KAF7263037.1"/>
    </source>
</evidence>
<evidence type="ECO:0000256" key="1">
    <source>
        <dbReference type="SAM" id="SignalP"/>
    </source>
</evidence>
<dbReference type="AlphaFoldDB" id="A0A834HWQ8"/>
<keyword evidence="3" id="KW-1185">Reference proteome</keyword>
<dbReference type="OrthoDB" id="5357315at2759"/>
<protein>
    <submittedName>
        <fullName evidence="2">Uncharacterized protein</fullName>
    </submittedName>
</protein>
<comment type="caution">
    <text evidence="2">The sequence shown here is derived from an EMBL/GenBank/DDBJ whole genome shotgun (WGS) entry which is preliminary data.</text>
</comment>
<proteinExistence type="predicted"/>
<organism evidence="2 3">
    <name type="scientific">Rhynchophorus ferrugineus</name>
    <name type="common">Red palm weevil</name>
    <name type="synonym">Curculio ferrugineus</name>
    <dbReference type="NCBI Taxonomy" id="354439"/>
    <lineage>
        <taxon>Eukaryota</taxon>
        <taxon>Metazoa</taxon>
        <taxon>Ecdysozoa</taxon>
        <taxon>Arthropoda</taxon>
        <taxon>Hexapoda</taxon>
        <taxon>Insecta</taxon>
        <taxon>Pterygota</taxon>
        <taxon>Neoptera</taxon>
        <taxon>Endopterygota</taxon>
        <taxon>Coleoptera</taxon>
        <taxon>Polyphaga</taxon>
        <taxon>Cucujiformia</taxon>
        <taxon>Curculionidae</taxon>
        <taxon>Dryophthorinae</taxon>
        <taxon>Rhynchophorus</taxon>
    </lineage>
</organism>
<feature type="non-terminal residue" evidence="2">
    <location>
        <position position="82"/>
    </location>
</feature>
<reference evidence="2" key="1">
    <citation type="submission" date="2020-08" db="EMBL/GenBank/DDBJ databases">
        <title>Genome sequencing and assembly of the red palm weevil Rhynchophorus ferrugineus.</title>
        <authorList>
            <person name="Dias G.B."/>
            <person name="Bergman C.M."/>
            <person name="Manee M."/>
        </authorList>
    </citation>
    <scope>NUCLEOTIDE SEQUENCE</scope>
    <source>
        <strain evidence="2">AA-2017</strain>
        <tissue evidence="2">Whole larva</tissue>
    </source>
</reference>
<dbReference type="Proteomes" id="UP000625711">
    <property type="component" value="Unassembled WGS sequence"/>
</dbReference>
<name>A0A834HWQ8_RHYFE</name>
<gene>
    <name evidence="2" type="ORF">GWI33_003702</name>
</gene>
<sequence length="82" mass="9158">MQVKNKVFHLRYSILVVVGLQFIEAAISEATPEDGVTSNSINFNLNAEDNSFTSAFLNVTFKTDHGWKWDKTEVGRYGGGFV</sequence>
<feature type="signal peptide" evidence="1">
    <location>
        <begin position="1"/>
        <end position="30"/>
    </location>
</feature>
<feature type="chain" id="PRO_5033009106" evidence="1">
    <location>
        <begin position="31"/>
        <end position="82"/>
    </location>
</feature>